<sequence length="277" mass="30812">MAGENLSDSFPELKEVENKLGRKTPESLLTWMRDAASCGDDVDDEWRDHSSAFSGRLSDRILTLKQEMRWLRSADVRILRQLVSVHEGIEATRWLMEERGAFASRGSSLTSSLSSLEQAPSVTYGRESPSPTCLQDLTETTGEDSAGHRSPHTDHNSSLDVLRPESSEVTPFTLADPSHNPAHGSVSLKKSQSQDWDTRLSEDIKVSAGTITRALLRSRKSRGVKDSSFPLTPETSKASENNNMTEEKASAPKREELLLGYDAQWCWVESQDDVTFL</sequence>
<keyword evidence="3" id="KW-1185">Reference proteome</keyword>
<dbReference type="EMBL" id="JAGKHQ010000001">
    <property type="protein sequence ID" value="KAG7526386.1"/>
    <property type="molecule type" value="Genomic_DNA"/>
</dbReference>
<dbReference type="GO" id="GO:0043123">
    <property type="term" value="P:positive regulation of canonical NF-kappaB signal transduction"/>
    <property type="evidence" value="ECO:0007669"/>
    <property type="project" value="InterPro"/>
</dbReference>
<feature type="compositionally biased region" description="Basic and acidic residues" evidence="1">
    <location>
        <begin position="145"/>
        <end position="166"/>
    </location>
</feature>
<evidence type="ECO:0000313" key="3">
    <source>
        <dbReference type="Proteomes" id="UP000693946"/>
    </source>
</evidence>
<dbReference type="Proteomes" id="UP000693946">
    <property type="component" value="Linkage Group LG1"/>
</dbReference>
<dbReference type="InterPro" id="IPR037443">
    <property type="entry name" value="LURAP1"/>
</dbReference>
<feature type="region of interest" description="Disordered" evidence="1">
    <location>
        <begin position="120"/>
        <end position="194"/>
    </location>
</feature>
<organism evidence="2 3">
    <name type="scientific">Solea senegalensis</name>
    <name type="common">Senegalese sole</name>
    <dbReference type="NCBI Taxonomy" id="28829"/>
    <lineage>
        <taxon>Eukaryota</taxon>
        <taxon>Metazoa</taxon>
        <taxon>Chordata</taxon>
        <taxon>Craniata</taxon>
        <taxon>Vertebrata</taxon>
        <taxon>Euteleostomi</taxon>
        <taxon>Actinopterygii</taxon>
        <taxon>Neopterygii</taxon>
        <taxon>Teleostei</taxon>
        <taxon>Neoteleostei</taxon>
        <taxon>Acanthomorphata</taxon>
        <taxon>Carangaria</taxon>
        <taxon>Pleuronectiformes</taxon>
        <taxon>Pleuronectoidei</taxon>
        <taxon>Soleidae</taxon>
        <taxon>Solea</taxon>
    </lineage>
</organism>
<feature type="compositionally biased region" description="Polar residues" evidence="1">
    <location>
        <begin position="229"/>
        <end position="244"/>
    </location>
</feature>
<dbReference type="AlphaFoldDB" id="A0AAV6TBF3"/>
<accession>A0AAV6TBF3</accession>
<protein>
    <recommendedName>
        <fullName evidence="4">Leucine rich adaptor protein 1</fullName>
    </recommendedName>
</protein>
<gene>
    <name evidence="2" type="ORF">JOB18_039632</name>
</gene>
<evidence type="ECO:0000256" key="1">
    <source>
        <dbReference type="SAM" id="MobiDB-lite"/>
    </source>
</evidence>
<feature type="compositionally biased region" description="Polar residues" evidence="1">
    <location>
        <begin position="129"/>
        <end position="140"/>
    </location>
</feature>
<dbReference type="Pfam" id="PF14854">
    <property type="entry name" value="LURAP"/>
    <property type="match status" value="1"/>
</dbReference>
<dbReference type="PANTHER" id="PTHR33767:SF2">
    <property type="entry name" value="LEUCINE RICH ADAPTOR PROTEIN 1"/>
    <property type="match status" value="1"/>
</dbReference>
<comment type="caution">
    <text evidence="2">The sequence shown here is derived from an EMBL/GenBank/DDBJ whole genome shotgun (WGS) entry which is preliminary data.</text>
</comment>
<evidence type="ECO:0008006" key="4">
    <source>
        <dbReference type="Google" id="ProtNLM"/>
    </source>
</evidence>
<reference evidence="2 3" key="1">
    <citation type="journal article" date="2021" name="Sci. Rep.">
        <title>Chromosome anchoring in Senegalese sole (Solea senegalensis) reveals sex-associated markers and genome rearrangements in flatfish.</title>
        <authorList>
            <person name="Guerrero-Cozar I."/>
            <person name="Gomez-Garrido J."/>
            <person name="Berbel C."/>
            <person name="Martinez-Blanch J.F."/>
            <person name="Alioto T."/>
            <person name="Claros M.G."/>
            <person name="Gagnaire P.A."/>
            <person name="Manchado M."/>
        </authorList>
    </citation>
    <scope>NUCLEOTIDE SEQUENCE [LARGE SCALE GENOMIC DNA]</scope>
    <source>
        <strain evidence="2">Sse05_10M</strain>
    </source>
</reference>
<feature type="region of interest" description="Disordered" evidence="1">
    <location>
        <begin position="222"/>
        <end position="248"/>
    </location>
</feature>
<dbReference type="PANTHER" id="PTHR33767">
    <property type="entry name" value="LEUCINE RICH ADAPTOR PROTEIN 1-LIKE"/>
    <property type="match status" value="1"/>
</dbReference>
<proteinExistence type="predicted"/>
<dbReference type="InterPro" id="IPR039499">
    <property type="entry name" value="LURA1/LRA25"/>
</dbReference>
<name>A0AAV6TBF3_SOLSE</name>
<dbReference type="GO" id="GO:0001819">
    <property type="term" value="P:positive regulation of cytokine production"/>
    <property type="evidence" value="ECO:0007669"/>
    <property type="project" value="TreeGrafter"/>
</dbReference>
<evidence type="ECO:0000313" key="2">
    <source>
        <dbReference type="EMBL" id="KAG7526386.1"/>
    </source>
</evidence>